<dbReference type="Pfam" id="PF00460">
    <property type="entry name" value="Flg_bb_rod"/>
    <property type="match status" value="1"/>
</dbReference>
<dbReference type="AlphaFoldDB" id="A0A168QE04"/>
<sequence length="294" mass="32137">MLRGLYTAASGMMTQQRRHDTVTQNIANINTTGYKQVDSVARSFPEVLISVTGGDPNNNDRKVGKLNTGVFMEESLSMFSQGDVTETNKSTDFAIQSDLIVNDPATGQPIPFDANGKYLGEDGNTIYQPQSFFTVQDDQGQVRYTRDGNFRVNAEGSLLSSTGFQVLGANNQPITIDGSIDNLKVDGQGRIINTTTGMPTGTSLAISVVSQPYEMVREGNGVFRIDNEDAAGVRLRALGDNMDVRQGYLERSNVNSTQAMVDMNLAARAYESNQKVIQYYDRSLDKAVNEIGRV</sequence>
<dbReference type="EMBL" id="LVJI01000006">
    <property type="protein sequence ID" value="OAB47681.1"/>
    <property type="molecule type" value="Genomic_DNA"/>
</dbReference>
<dbReference type="GO" id="GO:0009288">
    <property type="term" value="C:bacterial-type flagellum"/>
    <property type="evidence" value="ECO:0007669"/>
    <property type="project" value="TreeGrafter"/>
</dbReference>
<proteinExistence type="inferred from homology"/>
<dbReference type="InterPro" id="IPR053967">
    <property type="entry name" value="LlgE_F_G-like_D1"/>
</dbReference>
<dbReference type="InterPro" id="IPR001444">
    <property type="entry name" value="Flag_bb_rod_N"/>
</dbReference>
<feature type="domain" description="Flagellar hook protein FlgE/F/G-like D1" evidence="4">
    <location>
        <begin position="131"/>
        <end position="191"/>
    </location>
</feature>
<evidence type="ECO:0000313" key="6">
    <source>
        <dbReference type="Proteomes" id="UP000077355"/>
    </source>
</evidence>
<evidence type="ECO:0000313" key="5">
    <source>
        <dbReference type="EMBL" id="OAB47681.1"/>
    </source>
</evidence>
<feature type="domain" description="Flagellar basal body rod protein N-terminal" evidence="2">
    <location>
        <begin position="5"/>
        <end position="35"/>
    </location>
</feature>
<dbReference type="Pfam" id="PF06429">
    <property type="entry name" value="Flg_bbr_C"/>
    <property type="match status" value="1"/>
</dbReference>
<accession>A0A168QE04</accession>
<dbReference type="RefSeq" id="WP_068647346.1">
    <property type="nucleotide sequence ID" value="NZ_CP043611.1"/>
</dbReference>
<protein>
    <submittedName>
        <fullName evidence="5">Flagellar basal body rod protein</fullName>
    </submittedName>
</protein>
<dbReference type="GO" id="GO:0071978">
    <property type="term" value="P:bacterial-type flagellum-dependent swarming motility"/>
    <property type="evidence" value="ECO:0007669"/>
    <property type="project" value="TreeGrafter"/>
</dbReference>
<comment type="caution">
    <text evidence="5">The sequence shown here is derived from an EMBL/GenBank/DDBJ whole genome shotgun (WGS) entry which is preliminary data.</text>
</comment>
<dbReference type="Pfam" id="PF22692">
    <property type="entry name" value="LlgE_F_G_D1"/>
    <property type="match status" value="1"/>
</dbReference>
<name>A0A168QE04_9BACL</name>
<dbReference type="InterPro" id="IPR010930">
    <property type="entry name" value="Flg_bb/hook_C_dom"/>
</dbReference>
<comment type="similarity">
    <text evidence="1">Belongs to the flagella basal body rod proteins family.</text>
</comment>
<gene>
    <name evidence="5" type="ORF">PBAT_05620</name>
</gene>
<dbReference type="Proteomes" id="UP000077355">
    <property type="component" value="Unassembled WGS sequence"/>
</dbReference>
<dbReference type="InterPro" id="IPR037925">
    <property type="entry name" value="FlgE/F/G-like"/>
</dbReference>
<keyword evidence="6" id="KW-1185">Reference proteome</keyword>
<dbReference type="PANTHER" id="PTHR30435:SF19">
    <property type="entry name" value="FLAGELLAR BASAL-BODY ROD PROTEIN FLGG"/>
    <property type="match status" value="1"/>
</dbReference>
<keyword evidence="5" id="KW-0966">Cell projection</keyword>
<organism evidence="5 6">
    <name type="scientific">Paenibacillus antarcticus</name>
    <dbReference type="NCBI Taxonomy" id="253703"/>
    <lineage>
        <taxon>Bacteria</taxon>
        <taxon>Bacillati</taxon>
        <taxon>Bacillota</taxon>
        <taxon>Bacilli</taxon>
        <taxon>Bacillales</taxon>
        <taxon>Paenibacillaceae</taxon>
        <taxon>Paenibacillus</taxon>
    </lineage>
</organism>
<keyword evidence="5" id="KW-0969">Cilium</keyword>
<evidence type="ECO:0000259" key="3">
    <source>
        <dbReference type="Pfam" id="PF06429"/>
    </source>
</evidence>
<evidence type="ECO:0000259" key="2">
    <source>
        <dbReference type="Pfam" id="PF00460"/>
    </source>
</evidence>
<dbReference type="OrthoDB" id="9800375at2"/>
<evidence type="ECO:0000259" key="4">
    <source>
        <dbReference type="Pfam" id="PF22692"/>
    </source>
</evidence>
<reference evidence="5 6" key="1">
    <citation type="submission" date="2016-03" db="EMBL/GenBank/DDBJ databases">
        <title>Draft genome sequence of Paenibacillus antarcticus CECT 5836.</title>
        <authorList>
            <person name="Shin S.-K."/>
            <person name="Yi H."/>
        </authorList>
    </citation>
    <scope>NUCLEOTIDE SEQUENCE [LARGE SCALE GENOMIC DNA]</scope>
    <source>
        <strain evidence="5 6">CECT 5836</strain>
    </source>
</reference>
<feature type="domain" description="Flagellar basal-body/hook protein C-terminal" evidence="3">
    <location>
        <begin position="245"/>
        <end position="289"/>
    </location>
</feature>
<keyword evidence="5" id="KW-0282">Flagellum</keyword>
<dbReference type="PANTHER" id="PTHR30435">
    <property type="entry name" value="FLAGELLAR PROTEIN"/>
    <property type="match status" value="1"/>
</dbReference>
<dbReference type="SUPFAM" id="SSF117143">
    <property type="entry name" value="Flagellar hook protein flgE"/>
    <property type="match status" value="1"/>
</dbReference>
<evidence type="ECO:0000256" key="1">
    <source>
        <dbReference type="ARBA" id="ARBA00009677"/>
    </source>
</evidence>